<dbReference type="PIRSF" id="PIRSF037031">
    <property type="entry name" value="Redox_disulphide_2"/>
    <property type="match status" value="1"/>
</dbReference>
<protein>
    <recommendedName>
        <fullName evidence="1">Thioredoxin-like fold domain-containing protein</fullName>
    </recommendedName>
</protein>
<dbReference type="NCBIfam" id="TIGR00412">
    <property type="entry name" value="redox_disulf_2"/>
    <property type="match status" value="1"/>
</dbReference>
<reference evidence="2" key="1">
    <citation type="submission" date="2018-06" db="EMBL/GenBank/DDBJ databases">
        <authorList>
            <person name="Zhirakovskaya E."/>
        </authorList>
    </citation>
    <scope>NUCLEOTIDE SEQUENCE</scope>
</reference>
<dbReference type="EMBL" id="UOEX01000318">
    <property type="protein sequence ID" value="VAW40091.1"/>
    <property type="molecule type" value="Genomic_DNA"/>
</dbReference>
<dbReference type="PANTHER" id="PTHR36450:SF1">
    <property type="entry name" value="THIOREDOXIN"/>
    <property type="match status" value="1"/>
</dbReference>
<evidence type="ECO:0000259" key="1">
    <source>
        <dbReference type="Pfam" id="PF13192"/>
    </source>
</evidence>
<feature type="domain" description="Thioredoxin-like fold" evidence="1">
    <location>
        <begin position="1"/>
        <end position="76"/>
    </location>
</feature>
<dbReference type="SUPFAM" id="SSF52833">
    <property type="entry name" value="Thioredoxin-like"/>
    <property type="match status" value="1"/>
</dbReference>
<evidence type="ECO:0000313" key="2">
    <source>
        <dbReference type="EMBL" id="VAW40091.1"/>
    </source>
</evidence>
<dbReference type="InterPro" id="IPR005243">
    <property type="entry name" value="THIRX-like_proc"/>
</dbReference>
<organism evidence="2">
    <name type="scientific">hydrothermal vent metagenome</name>
    <dbReference type="NCBI Taxonomy" id="652676"/>
    <lineage>
        <taxon>unclassified sequences</taxon>
        <taxon>metagenomes</taxon>
        <taxon>ecological metagenomes</taxon>
    </lineage>
</organism>
<dbReference type="InterPro" id="IPR036249">
    <property type="entry name" value="Thioredoxin-like_sf"/>
</dbReference>
<name>A0A3B0VB31_9ZZZZ</name>
<sequence>MEIKIMGPGCPNCEKLAALVNEAVAESGVAAEVRKVTDFQEMAMAGVLSTPALTIDGEVKCVGRLPGKDEITAWLK</sequence>
<dbReference type="Pfam" id="PF13192">
    <property type="entry name" value="Thioredoxin_3"/>
    <property type="match status" value="1"/>
</dbReference>
<dbReference type="Gene3D" id="3.40.30.10">
    <property type="entry name" value="Glutaredoxin"/>
    <property type="match status" value="1"/>
</dbReference>
<accession>A0A3B0VB31</accession>
<gene>
    <name evidence="2" type="ORF">MNBD_DELTA03-464</name>
</gene>
<proteinExistence type="predicted"/>
<dbReference type="InterPro" id="IPR012336">
    <property type="entry name" value="Thioredoxin-like_fold"/>
</dbReference>
<dbReference type="PANTHER" id="PTHR36450">
    <property type="entry name" value="THIOREDOXIN"/>
    <property type="match status" value="1"/>
</dbReference>
<dbReference type="AlphaFoldDB" id="A0A3B0VB31"/>